<dbReference type="EMBL" id="CM042884">
    <property type="protein sequence ID" value="KAI4369920.1"/>
    <property type="molecule type" value="Genomic_DNA"/>
</dbReference>
<gene>
    <name evidence="1" type="ORF">MLD38_018313</name>
</gene>
<organism evidence="1 2">
    <name type="scientific">Melastoma candidum</name>
    <dbReference type="NCBI Taxonomy" id="119954"/>
    <lineage>
        <taxon>Eukaryota</taxon>
        <taxon>Viridiplantae</taxon>
        <taxon>Streptophyta</taxon>
        <taxon>Embryophyta</taxon>
        <taxon>Tracheophyta</taxon>
        <taxon>Spermatophyta</taxon>
        <taxon>Magnoliopsida</taxon>
        <taxon>eudicotyledons</taxon>
        <taxon>Gunneridae</taxon>
        <taxon>Pentapetalae</taxon>
        <taxon>rosids</taxon>
        <taxon>malvids</taxon>
        <taxon>Myrtales</taxon>
        <taxon>Melastomataceae</taxon>
        <taxon>Melastomatoideae</taxon>
        <taxon>Melastomateae</taxon>
        <taxon>Melastoma</taxon>
    </lineage>
</organism>
<protein>
    <submittedName>
        <fullName evidence="1">Uncharacterized protein</fullName>
    </submittedName>
</protein>
<sequence>MPRAYPAPASPPRSPISYEAVVGRLRDEGMGKESSKQGDEDVEPLMDYDDIQMDGEQPQDPQQHDHFLDDNLEGDIGKEDGRGINLRNWEQSPIRGYECGTVEGEAGWR</sequence>
<dbReference type="Proteomes" id="UP001057402">
    <property type="component" value="Chromosome 5"/>
</dbReference>
<keyword evidence="2" id="KW-1185">Reference proteome</keyword>
<comment type="caution">
    <text evidence="1">The sequence shown here is derived from an EMBL/GenBank/DDBJ whole genome shotgun (WGS) entry which is preliminary data.</text>
</comment>
<proteinExistence type="predicted"/>
<accession>A0ACB9QTZ4</accession>
<evidence type="ECO:0000313" key="2">
    <source>
        <dbReference type="Proteomes" id="UP001057402"/>
    </source>
</evidence>
<name>A0ACB9QTZ4_9MYRT</name>
<reference evidence="2" key="1">
    <citation type="journal article" date="2023" name="Front. Plant Sci.">
        <title>Chromosomal-level genome assembly of Melastoma candidum provides insights into trichome evolution.</title>
        <authorList>
            <person name="Zhong Y."/>
            <person name="Wu W."/>
            <person name="Sun C."/>
            <person name="Zou P."/>
            <person name="Liu Y."/>
            <person name="Dai S."/>
            <person name="Zhou R."/>
        </authorList>
    </citation>
    <scope>NUCLEOTIDE SEQUENCE [LARGE SCALE GENOMIC DNA]</scope>
</reference>
<evidence type="ECO:0000313" key="1">
    <source>
        <dbReference type="EMBL" id="KAI4369920.1"/>
    </source>
</evidence>